<comment type="caution">
    <text evidence="8">The sequence shown here is derived from an EMBL/GenBank/DDBJ whole genome shotgun (WGS) entry which is preliminary data.</text>
</comment>
<keyword evidence="9" id="KW-1185">Reference proteome</keyword>
<dbReference type="InterPro" id="IPR048485">
    <property type="entry name" value="COG5_helical"/>
</dbReference>
<feature type="region of interest" description="Disordered" evidence="5">
    <location>
        <begin position="1"/>
        <end position="20"/>
    </location>
</feature>
<evidence type="ECO:0000313" key="9">
    <source>
        <dbReference type="Proteomes" id="UP001157974"/>
    </source>
</evidence>
<dbReference type="GO" id="GO:0017119">
    <property type="term" value="C:Golgi transport complex"/>
    <property type="evidence" value="ECO:0007669"/>
    <property type="project" value="InterPro"/>
</dbReference>
<evidence type="ECO:0000259" key="7">
    <source>
        <dbReference type="Pfam" id="PF20649"/>
    </source>
</evidence>
<keyword evidence="3" id="KW-0333">Golgi apparatus</keyword>
<evidence type="ECO:0000256" key="1">
    <source>
        <dbReference type="ARBA" id="ARBA00004395"/>
    </source>
</evidence>
<dbReference type="AlphaFoldDB" id="A0AAV8UXU2"/>
<evidence type="ECO:0000256" key="2">
    <source>
        <dbReference type="ARBA" id="ARBA00020974"/>
    </source>
</evidence>
<feature type="domain" description="Conserved oligomeric Golgi complex subunit 5 helical" evidence="7">
    <location>
        <begin position="231"/>
        <end position="421"/>
    </location>
</feature>
<gene>
    <name evidence="8" type="ORF">NDN08_007527</name>
</gene>
<feature type="compositionally biased region" description="Polar residues" evidence="5">
    <location>
        <begin position="1"/>
        <end position="11"/>
    </location>
</feature>
<keyword evidence="4" id="KW-0472">Membrane</keyword>
<sequence length="843" mass="93110">MTTPSKIQLGSRSPAKSPWSYAGSGLGSPLMSPIPGMLAGGELPGMETLDLNSENVGNQLNTILSSFKTDSSLKFFLSEDFDAVKHVGNAIGNGTVSRSLQETENAANLVSAQVREEVIRRQDALLGEVEAVSALEQQIESLSDGLNKLATTTDQLVDSLNDPFEKIQRSIHKMKNAALAADLLQQVVRFQTCSNKLQSFCNSNDSMDADGLKSTAEAVRELEELAKTPPLDRVDIVARELPAIRKASSEYKNKVTDTLRNAMASGDPLIIAAALQSLALLGNLEERLNVEVKNLVAQAQKAIIEGFDTKQVVQKTAQSTRADIAPPEMWKRLDGAMEQLHDVIVQIIKLQFVLQWKQDPTVPSFLNNATELHVCRAFFKLFTKNFLDHIRSLNRAKSLTPGAVLFHALCDDYPRLLQIFGSLCDRLMNTATLSQLDGFVSGSVITRDELDGYFLDALLPIEKQYLALSLSRVTDPIISLFRPDAPSPGTIAANGLARLFAAELSSTMSDPKLFVNSSKNVAAALYMYAGKAQEVLGDAKDKSVSDLYDGLYALGAAAHTMFGLQITNGKEVTEAAEVLTALSETFLEKLFLDIRTTVDSSLLKMKDDFMNEEGKASAESTTHMKERYILVLSEKLRRFKTESLDRVVRSRALSMSVHTLARQTLSKFVLHASLLWSLDLRRRTVLAADMSELEAVVVKVCAQKDLGESYSAFRAFRKLVQMEIDELASIDDNLLEMLSELKPSCVVIHILGRARAPLLQPHRRMQWSTKYMVEWIDSHSEEEAMESANECLVAYEKFTESDESQNAVDMIPEYKLLKELGPKLLQIYKRRAGLSSSKPAVVS</sequence>
<accession>A0AAV8UXU2</accession>
<feature type="domain" description="Conserved oligomeric Golgi complex subunit 5 N-terminal" evidence="6">
    <location>
        <begin position="76"/>
        <end position="197"/>
    </location>
</feature>
<dbReference type="InterPro" id="IPR019465">
    <property type="entry name" value="Cog5"/>
</dbReference>
<dbReference type="EMBL" id="JAMWBK010000002">
    <property type="protein sequence ID" value="KAJ8907415.1"/>
    <property type="molecule type" value="Genomic_DNA"/>
</dbReference>
<evidence type="ECO:0000256" key="3">
    <source>
        <dbReference type="ARBA" id="ARBA00023034"/>
    </source>
</evidence>
<dbReference type="PANTHER" id="PTHR13228">
    <property type="entry name" value="CONSERVED OLIGOMERIC GOLGI COMPLEX COMPONENT 5"/>
    <property type="match status" value="1"/>
</dbReference>
<comment type="subcellular location">
    <subcellularLocation>
        <location evidence="1">Golgi apparatus membrane</location>
        <topology evidence="1">Peripheral membrane protein</topology>
    </subcellularLocation>
</comment>
<dbReference type="GO" id="GO:0006891">
    <property type="term" value="P:intra-Golgi vesicle-mediated transport"/>
    <property type="evidence" value="ECO:0007669"/>
    <property type="project" value="InterPro"/>
</dbReference>
<dbReference type="Proteomes" id="UP001157974">
    <property type="component" value="Unassembled WGS sequence"/>
</dbReference>
<dbReference type="Pfam" id="PF10392">
    <property type="entry name" value="COG5_N"/>
    <property type="match status" value="1"/>
</dbReference>
<dbReference type="PANTHER" id="PTHR13228:SF3">
    <property type="entry name" value="CONSERVED OLIGOMERIC GOLGI COMPLEX SUBUNIT 5"/>
    <property type="match status" value="1"/>
</dbReference>
<reference evidence="8 9" key="1">
    <citation type="journal article" date="2023" name="Nat. Commun.">
        <title>Origin of minicircular mitochondrial genomes in red algae.</title>
        <authorList>
            <person name="Lee Y."/>
            <person name="Cho C.H."/>
            <person name="Lee Y.M."/>
            <person name="Park S.I."/>
            <person name="Yang J.H."/>
            <person name="West J.A."/>
            <person name="Bhattacharya D."/>
            <person name="Yoon H.S."/>
        </authorList>
    </citation>
    <scope>NUCLEOTIDE SEQUENCE [LARGE SCALE GENOMIC DNA]</scope>
    <source>
        <strain evidence="8 9">CCMP1338</strain>
        <tissue evidence="8">Whole cell</tissue>
    </source>
</reference>
<dbReference type="InterPro" id="IPR049176">
    <property type="entry name" value="COG5_N"/>
</dbReference>
<evidence type="ECO:0000259" key="6">
    <source>
        <dbReference type="Pfam" id="PF10392"/>
    </source>
</evidence>
<name>A0AAV8UXU2_9RHOD</name>
<evidence type="ECO:0000313" key="8">
    <source>
        <dbReference type="EMBL" id="KAJ8907415.1"/>
    </source>
</evidence>
<evidence type="ECO:0000256" key="5">
    <source>
        <dbReference type="SAM" id="MobiDB-lite"/>
    </source>
</evidence>
<organism evidence="8 9">
    <name type="scientific">Rhodosorus marinus</name>
    <dbReference type="NCBI Taxonomy" id="101924"/>
    <lineage>
        <taxon>Eukaryota</taxon>
        <taxon>Rhodophyta</taxon>
        <taxon>Stylonematophyceae</taxon>
        <taxon>Stylonematales</taxon>
        <taxon>Stylonemataceae</taxon>
        <taxon>Rhodosorus</taxon>
    </lineage>
</organism>
<proteinExistence type="predicted"/>
<dbReference type="GO" id="GO:0000139">
    <property type="term" value="C:Golgi membrane"/>
    <property type="evidence" value="ECO:0007669"/>
    <property type="project" value="UniProtKB-SubCell"/>
</dbReference>
<dbReference type="Pfam" id="PF20649">
    <property type="entry name" value="COG5_C"/>
    <property type="match status" value="1"/>
</dbReference>
<protein>
    <recommendedName>
        <fullName evidence="2">Conserved oligomeric Golgi complex subunit 5</fullName>
    </recommendedName>
</protein>
<evidence type="ECO:0000256" key="4">
    <source>
        <dbReference type="ARBA" id="ARBA00023136"/>
    </source>
</evidence>